<gene>
    <name evidence="6" type="ORF">Vau01_059220</name>
</gene>
<evidence type="ECO:0000256" key="4">
    <source>
        <dbReference type="RuleBase" id="RU004514"/>
    </source>
</evidence>
<protein>
    <recommendedName>
        <fullName evidence="2">Pyridoxal phosphate homeostasis protein</fullName>
        <shortName evidence="2">PLP homeostasis protein</shortName>
    </recommendedName>
</protein>
<dbReference type="Pfam" id="PF01168">
    <property type="entry name" value="Ala_racemase_N"/>
    <property type="match status" value="1"/>
</dbReference>
<keyword evidence="1 2" id="KW-0663">Pyridoxal phosphate</keyword>
<name>A0A8J4E1Y4_9ACTN</name>
<evidence type="ECO:0000256" key="2">
    <source>
        <dbReference type="HAMAP-Rule" id="MF_02087"/>
    </source>
</evidence>
<evidence type="ECO:0000259" key="5">
    <source>
        <dbReference type="Pfam" id="PF01168"/>
    </source>
</evidence>
<dbReference type="PANTHER" id="PTHR10146:SF14">
    <property type="entry name" value="PYRIDOXAL PHOSPHATE HOMEOSTASIS PROTEIN"/>
    <property type="match status" value="1"/>
</dbReference>
<organism evidence="6 7">
    <name type="scientific">Virgisporangium aurantiacum</name>
    <dbReference type="NCBI Taxonomy" id="175570"/>
    <lineage>
        <taxon>Bacteria</taxon>
        <taxon>Bacillati</taxon>
        <taxon>Actinomycetota</taxon>
        <taxon>Actinomycetes</taxon>
        <taxon>Micromonosporales</taxon>
        <taxon>Micromonosporaceae</taxon>
        <taxon>Virgisporangium</taxon>
    </lineage>
</organism>
<dbReference type="PANTHER" id="PTHR10146">
    <property type="entry name" value="PROLINE SYNTHETASE CO-TRANSCRIBED BACTERIAL HOMOLOG PROTEIN"/>
    <property type="match status" value="1"/>
</dbReference>
<dbReference type="InterPro" id="IPR029066">
    <property type="entry name" value="PLP-binding_barrel"/>
</dbReference>
<evidence type="ECO:0000256" key="3">
    <source>
        <dbReference type="PIRSR" id="PIRSR004848-1"/>
    </source>
</evidence>
<dbReference type="GO" id="GO:0030170">
    <property type="term" value="F:pyridoxal phosphate binding"/>
    <property type="evidence" value="ECO:0007669"/>
    <property type="project" value="UniProtKB-UniRule"/>
</dbReference>
<feature type="domain" description="Alanine racemase N-terminal" evidence="5">
    <location>
        <begin position="16"/>
        <end position="235"/>
    </location>
</feature>
<comment type="function">
    <text evidence="2">Pyridoxal 5'-phosphate (PLP)-binding protein, which is involved in PLP homeostasis.</text>
</comment>
<dbReference type="NCBIfam" id="TIGR00044">
    <property type="entry name" value="YggS family pyridoxal phosphate-dependent enzyme"/>
    <property type="match status" value="1"/>
</dbReference>
<sequence>MTDPRADQLALNLSAQRERLAAACAAAGRSVSEVTLIAVTKTYPVADVLRLAKLGLTDIGENRDQEAAAKAAATAAAGATVRWHYVGQLQRNKCRSVVTYADMVQSVDSASLARTLAAAVDRHRTRPLDVLVQIGLDGNAGRGGAIEGAADPDREVRAVVDEIASHRSLRLRGVMAVAPLRWKPAAAFEKLADVAAWIRADHPDATLVSAGMSADLEEAVAAGATHVRLGSAILGNRLPPAVA</sequence>
<evidence type="ECO:0000313" key="7">
    <source>
        <dbReference type="Proteomes" id="UP000612585"/>
    </source>
</evidence>
<dbReference type="Gene3D" id="3.20.20.10">
    <property type="entry name" value="Alanine racemase"/>
    <property type="match status" value="1"/>
</dbReference>
<dbReference type="Proteomes" id="UP000612585">
    <property type="component" value="Unassembled WGS sequence"/>
</dbReference>
<feature type="modified residue" description="N6-(pyridoxal phosphate)lysine" evidence="2 3">
    <location>
        <position position="41"/>
    </location>
</feature>
<dbReference type="HAMAP" id="MF_02087">
    <property type="entry name" value="PLP_homeostasis"/>
    <property type="match status" value="1"/>
</dbReference>
<evidence type="ECO:0000256" key="1">
    <source>
        <dbReference type="ARBA" id="ARBA00022898"/>
    </source>
</evidence>
<dbReference type="RefSeq" id="WP_203999161.1">
    <property type="nucleotide sequence ID" value="NZ_BOPG01000035.1"/>
</dbReference>
<reference evidence="6" key="1">
    <citation type="submission" date="2021-01" db="EMBL/GenBank/DDBJ databases">
        <title>Whole genome shotgun sequence of Virgisporangium aurantiacum NBRC 16421.</title>
        <authorList>
            <person name="Komaki H."/>
            <person name="Tamura T."/>
        </authorList>
    </citation>
    <scope>NUCLEOTIDE SEQUENCE</scope>
    <source>
        <strain evidence="6">NBRC 16421</strain>
    </source>
</reference>
<comment type="similarity">
    <text evidence="2 4">Belongs to the pyridoxal phosphate-binding protein YggS/PROSC family.</text>
</comment>
<accession>A0A8J4E1Y4</accession>
<dbReference type="SUPFAM" id="SSF51419">
    <property type="entry name" value="PLP-binding barrel"/>
    <property type="match status" value="1"/>
</dbReference>
<dbReference type="InterPro" id="IPR011078">
    <property type="entry name" value="PyrdxlP_homeostasis"/>
</dbReference>
<dbReference type="PIRSF" id="PIRSF004848">
    <property type="entry name" value="YBL036c_PLPDEIII"/>
    <property type="match status" value="1"/>
</dbReference>
<dbReference type="EMBL" id="BOPG01000035">
    <property type="protein sequence ID" value="GIJ58406.1"/>
    <property type="molecule type" value="Genomic_DNA"/>
</dbReference>
<proteinExistence type="inferred from homology"/>
<dbReference type="AlphaFoldDB" id="A0A8J4E1Y4"/>
<evidence type="ECO:0000313" key="6">
    <source>
        <dbReference type="EMBL" id="GIJ58406.1"/>
    </source>
</evidence>
<keyword evidence="7" id="KW-1185">Reference proteome</keyword>
<comment type="cofactor">
    <cofactor evidence="3">
        <name>pyridoxal 5'-phosphate</name>
        <dbReference type="ChEBI" id="CHEBI:597326"/>
    </cofactor>
</comment>
<comment type="caution">
    <text evidence="6">The sequence shown here is derived from an EMBL/GenBank/DDBJ whole genome shotgun (WGS) entry which is preliminary data.</text>
</comment>
<dbReference type="InterPro" id="IPR001608">
    <property type="entry name" value="Ala_racemase_N"/>
</dbReference>